<feature type="compositionally biased region" description="Low complexity" evidence="1">
    <location>
        <begin position="72"/>
        <end position="87"/>
    </location>
</feature>
<keyword evidence="2" id="KW-0472">Membrane</keyword>
<dbReference type="AlphaFoldDB" id="A0A4Q2T6J9"/>
<dbReference type="OrthoDB" id="9859967at2"/>
<name>A0A4Q2T6J9_9ACTN</name>
<proteinExistence type="predicted"/>
<protein>
    <submittedName>
        <fullName evidence="3">Uncharacterized protein</fullName>
    </submittedName>
</protein>
<dbReference type="Proteomes" id="UP000291101">
    <property type="component" value="Unassembled WGS sequence"/>
</dbReference>
<feature type="transmembrane region" description="Helical" evidence="2">
    <location>
        <begin position="43"/>
        <end position="64"/>
    </location>
</feature>
<evidence type="ECO:0000313" key="3">
    <source>
        <dbReference type="EMBL" id="RYC13723.1"/>
    </source>
</evidence>
<dbReference type="EMBL" id="SDWV01000003">
    <property type="protein sequence ID" value="RYC13723.1"/>
    <property type="molecule type" value="Genomic_DNA"/>
</dbReference>
<feature type="region of interest" description="Disordered" evidence="1">
    <location>
        <begin position="65"/>
        <end position="94"/>
    </location>
</feature>
<keyword evidence="2" id="KW-0812">Transmembrane</keyword>
<accession>A0A4Q2T6J9</accession>
<reference evidence="3 4" key="1">
    <citation type="submission" date="2019-01" db="EMBL/GenBank/DDBJ databases">
        <title>Novel species of Nocardioides.</title>
        <authorList>
            <person name="Liu Q."/>
            <person name="X Y.-H."/>
        </authorList>
    </citation>
    <scope>NUCLEOTIDE SEQUENCE [LARGE SCALE GENOMIC DNA]</scope>
    <source>
        <strain evidence="3 4">HLT2-9</strain>
    </source>
</reference>
<evidence type="ECO:0000256" key="2">
    <source>
        <dbReference type="SAM" id="Phobius"/>
    </source>
</evidence>
<sequence>MSSVDDRLREAFGTADDEWVRRAPAAQGELRARHRHGQRIRRGLAAGAVAAVASAATVVALTAGDGRGPRGVEPAEPTTPAVTPAVTSSLEGKWTSGPLRASDVRAAARAAGAPEAAAAMLTDLPRAPFRVVVAVRGASLSTYVQGAGGRRVDLDQESIAVEGGLMTVRPFTISAETVHAWEISGDTLTLDFRSTTEPDNDAGVPGEAWQRLLYDTVSLTR</sequence>
<dbReference type="RefSeq" id="WP_129424836.1">
    <property type="nucleotide sequence ID" value="NZ_SDWV01000003.1"/>
</dbReference>
<organism evidence="3 4">
    <name type="scientific">Nocardioides zhouii</name>
    <dbReference type="NCBI Taxonomy" id="1168729"/>
    <lineage>
        <taxon>Bacteria</taxon>
        <taxon>Bacillati</taxon>
        <taxon>Actinomycetota</taxon>
        <taxon>Actinomycetes</taxon>
        <taxon>Propionibacteriales</taxon>
        <taxon>Nocardioidaceae</taxon>
        <taxon>Nocardioides</taxon>
    </lineage>
</organism>
<gene>
    <name evidence="3" type="ORF">EUA94_03720</name>
</gene>
<comment type="caution">
    <text evidence="3">The sequence shown here is derived from an EMBL/GenBank/DDBJ whole genome shotgun (WGS) entry which is preliminary data.</text>
</comment>
<evidence type="ECO:0000313" key="4">
    <source>
        <dbReference type="Proteomes" id="UP000291101"/>
    </source>
</evidence>
<keyword evidence="4" id="KW-1185">Reference proteome</keyword>
<evidence type="ECO:0000256" key="1">
    <source>
        <dbReference type="SAM" id="MobiDB-lite"/>
    </source>
</evidence>
<keyword evidence="2" id="KW-1133">Transmembrane helix</keyword>